<sequence length="516" mass="57934">SSPQWHGGPIHGRKHEKQGQWQLLHSLRRTDTSPLPSAPAAMIFILVLASLSGFCTAVVWGPAEVRVLYQDSTTVQCGYADYEHINNKYWCKENIVGYCTTLVQTDSPIINKRVSITDNETSRTFSIAMKNLREGDSGWYRCGISVPGILLNVNEENLVYITVKKVQGPESVTGLVKGTLTVRCKYHRSYAKNAKYWCRKTYYLPCSTVVRTESPRTQSRYSIRDNQTEGAFYITMTDLTEWDEGSYQCGISKPGFNFDETSSVYVNIKKDDATILDLQGPLNVIGQVSTNGIVRCQYAEAYTDSVKYWCKEDRDGQCNPLLDTERKQTQDRTQIRDDQSNREFRITIRNLTEQDTGRYHCGAKHSSHSDKWVKIYLYVESGVSVTSTTSKESLSMPAVTTRQIPYVTQSTTRQNLSGLDTLSTLGVLAGVLLTLLCGLAIIIICKIKRKSGPVVAGNGEKPPEEAMELTYTTVVTHNPRQQQAQTDSSPYANVNAHRAPRLPPPEDHVLYSTVKY</sequence>
<dbReference type="SMART" id="SM00409">
    <property type="entry name" value="IG"/>
    <property type="match status" value="3"/>
</dbReference>
<dbReference type="InterPro" id="IPR050671">
    <property type="entry name" value="CD300_family_receptors"/>
</dbReference>
<dbReference type="Gene3D" id="2.60.40.10">
    <property type="entry name" value="Immunoglobulins"/>
    <property type="match status" value="3"/>
</dbReference>
<keyword evidence="8" id="KW-1185">Reference proteome</keyword>
<dbReference type="GO" id="GO:0004888">
    <property type="term" value="F:transmembrane signaling receptor activity"/>
    <property type="evidence" value="ECO:0007669"/>
    <property type="project" value="TreeGrafter"/>
</dbReference>
<feature type="non-terminal residue" evidence="7">
    <location>
        <position position="516"/>
    </location>
</feature>
<dbReference type="Pfam" id="PF07686">
    <property type="entry name" value="V-set"/>
    <property type="match status" value="3"/>
</dbReference>
<feature type="transmembrane region" description="Helical" evidence="5">
    <location>
        <begin position="38"/>
        <end position="60"/>
    </location>
</feature>
<feature type="region of interest" description="Disordered" evidence="4">
    <location>
        <begin position="479"/>
        <end position="507"/>
    </location>
</feature>
<comment type="caution">
    <text evidence="7">The sequence shown here is derived from an EMBL/GenBank/DDBJ whole genome shotgun (WGS) entry which is preliminary data.</text>
</comment>
<keyword evidence="5" id="KW-1133">Transmembrane helix</keyword>
<evidence type="ECO:0000313" key="7">
    <source>
        <dbReference type="EMBL" id="KAG7472603.1"/>
    </source>
</evidence>
<evidence type="ECO:0000256" key="2">
    <source>
        <dbReference type="ARBA" id="ARBA00022692"/>
    </source>
</evidence>
<comment type="subcellular location">
    <subcellularLocation>
        <location evidence="1">Membrane</location>
    </subcellularLocation>
</comment>
<dbReference type="InterPro" id="IPR003599">
    <property type="entry name" value="Ig_sub"/>
</dbReference>
<evidence type="ECO:0000256" key="5">
    <source>
        <dbReference type="SAM" id="Phobius"/>
    </source>
</evidence>
<dbReference type="OrthoDB" id="8442846at2759"/>
<dbReference type="CDD" id="cd05716">
    <property type="entry name" value="IgV_pIgR_like"/>
    <property type="match status" value="2"/>
</dbReference>
<dbReference type="PROSITE" id="PS50835">
    <property type="entry name" value="IG_LIKE"/>
    <property type="match status" value="2"/>
</dbReference>
<evidence type="ECO:0000259" key="6">
    <source>
        <dbReference type="PROSITE" id="PS50835"/>
    </source>
</evidence>
<feature type="transmembrane region" description="Helical" evidence="5">
    <location>
        <begin position="422"/>
        <end position="444"/>
    </location>
</feature>
<dbReference type="GO" id="GO:0005886">
    <property type="term" value="C:plasma membrane"/>
    <property type="evidence" value="ECO:0007669"/>
    <property type="project" value="TreeGrafter"/>
</dbReference>
<dbReference type="InterPro" id="IPR013783">
    <property type="entry name" value="Ig-like_fold"/>
</dbReference>
<dbReference type="Proteomes" id="UP001046870">
    <property type="component" value="Chromosome 8"/>
</dbReference>
<dbReference type="InterPro" id="IPR036179">
    <property type="entry name" value="Ig-like_dom_sf"/>
</dbReference>
<accession>A0A9D3Q548</accession>
<protein>
    <recommendedName>
        <fullName evidence="6">Ig-like domain-containing protein</fullName>
    </recommendedName>
</protein>
<dbReference type="InterPro" id="IPR007110">
    <property type="entry name" value="Ig-like_dom"/>
</dbReference>
<dbReference type="InterPro" id="IPR013106">
    <property type="entry name" value="Ig_V-set"/>
</dbReference>
<proteinExistence type="predicted"/>
<keyword evidence="3 5" id="KW-0472">Membrane</keyword>
<evidence type="ECO:0000313" key="8">
    <source>
        <dbReference type="Proteomes" id="UP001046870"/>
    </source>
</evidence>
<dbReference type="EMBL" id="JAFDVH010000008">
    <property type="protein sequence ID" value="KAG7472603.1"/>
    <property type="molecule type" value="Genomic_DNA"/>
</dbReference>
<feature type="domain" description="Ig-like" evidence="6">
    <location>
        <begin position="286"/>
        <end position="374"/>
    </location>
</feature>
<dbReference type="SUPFAM" id="SSF48726">
    <property type="entry name" value="Immunoglobulin"/>
    <property type="match status" value="3"/>
</dbReference>
<gene>
    <name evidence="7" type="ORF">MATL_G00110460</name>
</gene>
<reference evidence="7" key="1">
    <citation type="submission" date="2021-01" db="EMBL/GenBank/DDBJ databases">
        <authorList>
            <person name="Zahm M."/>
            <person name="Roques C."/>
            <person name="Cabau C."/>
            <person name="Klopp C."/>
            <person name="Donnadieu C."/>
            <person name="Jouanno E."/>
            <person name="Lampietro C."/>
            <person name="Louis A."/>
            <person name="Herpin A."/>
            <person name="Echchiki A."/>
            <person name="Berthelot C."/>
            <person name="Parey E."/>
            <person name="Roest-Crollius H."/>
            <person name="Braasch I."/>
            <person name="Postlethwait J."/>
            <person name="Bobe J."/>
            <person name="Montfort J."/>
            <person name="Bouchez O."/>
            <person name="Begum T."/>
            <person name="Mejri S."/>
            <person name="Adams A."/>
            <person name="Chen W.-J."/>
            <person name="Guiguen Y."/>
        </authorList>
    </citation>
    <scope>NUCLEOTIDE SEQUENCE</scope>
    <source>
        <strain evidence="7">YG-15Mar2019-1</strain>
        <tissue evidence="7">Brain</tissue>
    </source>
</reference>
<dbReference type="AlphaFoldDB" id="A0A9D3Q548"/>
<evidence type="ECO:0000256" key="4">
    <source>
        <dbReference type="SAM" id="MobiDB-lite"/>
    </source>
</evidence>
<feature type="compositionally biased region" description="Polar residues" evidence="4">
    <location>
        <begin position="479"/>
        <end position="492"/>
    </location>
</feature>
<evidence type="ECO:0000256" key="3">
    <source>
        <dbReference type="ARBA" id="ARBA00023136"/>
    </source>
</evidence>
<name>A0A9D3Q548_MEGAT</name>
<evidence type="ECO:0000256" key="1">
    <source>
        <dbReference type="ARBA" id="ARBA00004370"/>
    </source>
</evidence>
<keyword evidence="2 5" id="KW-0812">Transmembrane</keyword>
<dbReference type="PANTHER" id="PTHR11860">
    <property type="entry name" value="POLYMERIC-IMMUNOGLOBULIN RECEPTOR"/>
    <property type="match status" value="1"/>
</dbReference>
<organism evidence="7 8">
    <name type="scientific">Megalops atlanticus</name>
    <name type="common">Tarpon</name>
    <name type="synonym">Clupea gigantea</name>
    <dbReference type="NCBI Taxonomy" id="7932"/>
    <lineage>
        <taxon>Eukaryota</taxon>
        <taxon>Metazoa</taxon>
        <taxon>Chordata</taxon>
        <taxon>Craniata</taxon>
        <taxon>Vertebrata</taxon>
        <taxon>Euteleostomi</taxon>
        <taxon>Actinopterygii</taxon>
        <taxon>Neopterygii</taxon>
        <taxon>Teleostei</taxon>
        <taxon>Elopiformes</taxon>
        <taxon>Megalopidae</taxon>
        <taxon>Megalops</taxon>
    </lineage>
</organism>
<feature type="domain" description="Ig-like" evidence="6">
    <location>
        <begin position="147"/>
        <end position="267"/>
    </location>
</feature>
<dbReference type="PANTHER" id="PTHR11860:SF111">
    <property type="entry name" value="IMMUNOGLOBULIN SUBTYPE DOMAIN-CONTAINING PROTEIN"/>
    <property type="match status" value="1"/>
</dbReference>